<comment type="caution">
    <text evidence="3">The sequence shown here is derived from an EMBL/GenBank/DDBJ whole genome shotgun (WGS) entry which is preliminary data.</text>
</comment>
<sequence length="400" mass="41983">MDRNVRRIIAAQGLRAFGYGFTAVFLGRMLAARAVSPTKVGFLLAALIAGSAFSSMLVGRFSDRWGRRRSYVFLYLAIGVAGSIVAANPPLWVIALVALTVTLSTDVIDNGPGTTLEQAMLTEKDGALAKAKIFGIYNAVGALLGAMGALLQGFISFFVGSSQVSSMAFIILLPLGIAGAVLAASLSNEVEASHINSSQGLISPVGKLGPSRRNVFQLAGLFAVDAAGGGLITATFLAYYFTSRYGASPRSLGLLFFTISLLQAFSMLVAPLLARRFGLVWTMVGTHLPSNLLLIATAFAPNLLIAALLLFARSVLSQMDVPTRQALVMTVVTPEERTPAAAVTNSARYLVRPFGPMAAVALQQITLGAPLIVSGVVKGVYDLALLGWALSKKLMLTPGV</sequence>
<dbReference type="GO" id="GO:0022857">
    <property type="term" value="F:transmembrane transporter activity"/>
    <property type="evidence" value="ECO:0007669"/>
    <property type="project" value="InterPro"/>
</dbReference>
<feature type="transmembrane region" description="Helical" evidence="1">
    <location>
        <begin position="41"/>
        <end position="59"/>
    </location>
</feature>
<feature type="transmembrane region" description="Helical" evidence="1">
    <location>
        <begin position="16"/>
        <end position="35"/>
    </location>
</feature>
<feature type="transmembrane region" description="Helical" evidence="1">
    <location>
        <begin position="167"/>
        <end position="186"/>
    </location>
</feature>
<dbReference type="AlphaFoldDB" id="A0A1J5QH08"/>
<keyword evidence="1" id="KW-0472">Membrane</keyword>
<accession>A0A1J5QH08</accession>
<organism evidence="3">
    <name type="scientific">mine drainage metagenome</name>
    <dbReference type="NCBI Taxonomy" id="410659"/>
    <lineage>
        <taxon>unclassified sequences</taxon>
        <taxon>metagenomes</taxon>
        <taxon>ecological metagenomes</taxon>
    </lineage>
</organism>
<dbReference type="Pfam" id="PF07690">
    <property type="entry name" value="MFS_1"/>
    <property type="match status" value="1"/>
</dbReference>
<keyword evidence="1" id="KW-1133">Transmembrane helix</keyword>
<evidence type="ECO:0000259" key="2">
    <source>
        <dbReference type="PROSITE" id="PS50850"/>
    </source>
</evidence>
<feature type="transmembrane region" description="Helical" evidence="1">
    <location>
        <begin position="252"/>
        <end position="273"/>
    </location>
</feature>
<dbReference type="EMBL" id="MLJW01001246">
    <property type="protein sequence ID" value="OIQ79255.1"/>
    <property type="molecule type" value="Genomic_DNA"/>
</dbReference>
<dbReference type="PANTHER" id="PTHR23520">
    <property type="entry name" value="TRANSPORTER, PUTATIVE (AFU_ORTHOLOGUE AFUA_3G04000)-RELATED"/>
    <property type="match status" value="1"/>
</dbReference>
<evidence type="ECO:0000313" key="3">
    <source>
        <dbReference type="EMBL" id="OIQ79255.1"/>
    </source>
</evidence>
<dbReference type="Gene3D" id="1.20.1250.20">
    <property type="entry name" value="MFS general substrate transporter like domains"/>
    <property type="match status" value="2"/>
</dbReference>
<name>A0A1J5QH08_9ZZZZ</name>
<reference evidence="3" key="1">
    <citation type="submission" date="2016-10" db="EMBL/GenBank/DDBJ databases">
        <title>Sequence of Gallionella enrichment culture.</title>
        <authorList>
            <person name="Poehlein A."/>
            <person name="Muehling M."/>
            <person name="Daniel R."/>
        </authorList>
    </citation>
    <scope>NUCLEOTIDE SEQUENCE</scope>
</reference>
<dbReference type="InterPro" id="IPR020846">
    <property type="entry name" value="MFS_dom"/>
</dbReference>
<dbReference type="SUPFAM" id="SSF103473">
    <property type="entry name" value="MFS general substrate transporter"/>
    <property type="match status" value="1"/>
</dbReference>
<proteinExistence type="predicted"/>
<feature type="transmembrane region" description="Helical" evidence="1">
    <location>
        <begin position="215"/>
        <end position="240"/>
    </location>
</feature>
<keyword evidence="1" id="KW-0812">Transmembrane</keyword>
<dbReference type="InterPro" id="IPR036259">
    <property type="entry name" value="MFS_trans_sf"/>
</dbReference>
<dbReference type="InterPro" id="IPR011701">
    <property type="entry name" value="MFS"/>
</dbReference>
<protein>
    <submittedName>
        <fullName evidence="3">Major facilitator superfamily protein</fullName>
    </submittedName>
</protein>
<feature type="transmembrane region" description="Helical" evidence="1">
    <location>
        <begin position="136"/>
        <end position="160"/>
    </location>
</feature>
<dbReference type="PANTHER" id="PTHR23520:SF5">
    <property type="entry name" value="TRANSPORTER, PUTATIVE (AFU_ORTHOLOGUE AFUA_3G04000)-RELATED"/>
    <property type="match status" value="1"/>
</dbReference>
<gene>
    <name evidence="3" type="ORF">GALL_390040</name>
</gene>
<feature type="transmembrane region" description="Helical" evidence="1">
    <location>
        <begin position="293"/>
        <end position="312"/>
    </location>
</feature>
<dbReference type="PROSITE" id="PS50850">
    <property type="entry name" value="MFS"/>
    <property type="match status" value="1"/>
</dbReference>
<feature type="domain" description="Major facilitator superfamily (MFS) profile" evidence="2">
    <location>
        <begin position="1"/>
        <end position="400"/>
    </location>
</feature>
<evidence type="ECO:0000256" key="1">
    <source>
        <dbReference type="SAM" id="Phobius"/>
    </source>
</evidence>
<feature type="transmembrane region" description="Helical" evidence="1">
    <location>
        <begin position="71"/>
        <end position="99"/>
    </location>
</feature>